<keyword evidence="5" id="KW-0460">Magnesium</keyword>
<dbReference type="FunFam" id="1.10.357.20:FF:000001">
    <property type="entry name" value="Solute carrier family 41 member 2"/>
    <property type="match status" value="1"/>
</dbReference>
<evidence type="ECO:0000256" key="3">
    <source>
        <dbReference type="ARBA" id="ARBA00022448"/>
    </source>
</evidence>
<evidence type="ECO:0000256" key="5">
    <source>
        <dbReference type="ARBA" id="ARBA00022842"/>
    </source>
</evidence>
<comment type="similarity">
    <text evidence="2">Belongs to the SLC41A transporter family.</text>
</comment>
<evidence type="ECO:0000256" key="2">
    <source>
        <dbReference type="ARBA" id="ARBA00009749"/>
    </source>
</evidence>
<dbReference type="OrthoDB" id="666972at2759"/>
<keyword evidence="8 10" id="KW-0472">Membrane</keyword>
<evidence type="ECO:0000313" key="13">
    <source>
        <dbReference type="Proteomes" id="UP000789570"/>
    </source>
</evidence>
<proteinExistence type="inferred from homology"/>
<evidence type="ECO:0000256" key="4">
    <source>
        <dbReference type="ARBA" id="ARBA00022692"/>
    </source>
</evidence>
<gene>
    <name evidence="12" type="ORF">FCALED_LOCUS8147</name>
</gene>
<feature type="transmembrane region" description="Helical" evidence="10">
    <location>
        <begin position="295"/>
        <end position="315"/>
    </location>
</feature>
<feature type="compositionally biased region" description="Low complexity" evidence="9">
    <location>
        <begin position="22"/>
        <end position="46"/>
    </location>
</feature>
<keyword evidence="7" id="KW-0406">Ion transport</keyword>
<comment type="caution">
    <text evidence="12">The sequence shown here is derived from an EMBL/GenBank/DDBJ whole genome shotgun (WGS) entry which is preliminary data.</text>
</comment>
<dbReference type="GO" id="GO:0008324">
    <property type="term" value="F:monoatomic cation transmembrane transporter activity"/>
    <property type="evidence" value="ECO:0007669"/>
    <property type="project" value="InterPro"/>
</dbReference>
<evidence type="ECO:0000259" key="11">
    <source>
        <dbReference type="Pfam" id="PF01769"/>
    </source>
</evidence>
<dbReference type="InterPro" id="IPR036739">
    <property type="entry name" value="SLC41_membr_dom_sf"/>
</dbReference>
<feature type="transmembrane region" description="Helical" evidence="10">
    <location>
        <begin position="327"/>
        <end position="345"/>
    </location>
</feature>
<evidence type="ECO:0000256" key="6">
    <source>
        <dbReference type="ARBA" id="ARBA00022989"/>
    </source>
</evidence>
<feature type="compositionally biased region" description="Basic and acidic residues" evidence="9">
    <location>
        <begin position="1"/>
        <end position="15"/>
    </location>
</feature>
<comment type="subcellular location">
    <subcellularLocation>
        <location evidence="1">Membrane</location>
        <topology evidence="1">Multi-pass membrane protein</topology>
    </subcellularLocation>
</comment>
<feature type="transmembrane region" description="Helical" evidence="10">
    <location>
        <begin position="463"/>
        <end position="485"/>
    </location>
</feature>
<dbReference type="SUPFAM" id="SSF161093">
    <property type="entry name" value="MgtE membrane domain-like"/>
    <property type="match status" value="2"/>
</dbReference>
<dbReference type="GO" id="GO:0005886">
    <property type="term" value="C:plasma membrane"/>
    <property type="evidence" value="ECO:0007669"/>
    <property type="project" value="TreeGrafter"/>
</dbReference>
<keyword evidence="3" id="KW-0813">Transport</keyword>
<organism evidence="12 13">
    <name type="scientific">Funneliformis caledonium</name>
    <dbReference type="NCBI Taxonomy" id="1117310"/>
    <lineage>
        <taxon>Eukaryota</taxon>
        <taxon>Fungi</taxon>
        <taxon>Fungi incertae sedis</taxon>
        <taxon>Mucoromycota</taxon>
        <taxon>Glomeromycotina</taxon>
        <taxon>Glomeromycetes</taxon>
        <taxon>Glomerales</taxon>
        <taxon>Glomeraceae</taxon>
        <taxon>Funneliformis</taxon>
    </lineage>
</organism>
<dbReference type="InterPro" id="IPR045349">
    <property type="entry name" value="SLC41A1-3"/>
</dbReference>
<dbReference type="InterPro" id="IPR006667">
    <property type="entry name" value="SLC41_membr_dom"/>
</dbReference>
<accession>A0A9N9C647</accession>
<evidence type="ECO:0000256" key="10">
    <source>
        <dbReference type="SAM" id="Phobius"/>
    </source>
</evidence>
<dbReference type="Proteomes" id="UP000789570">
    <property type="component" value="Unassembled WGS sequence"/>
</dbReference>
<evidence type="ECO:0000256" key="8">
    <source>
        <dbReference type="ARBA" id="ARBA00023136"/>
    </source>
</evidence>
<dbReference type="AlphaFoldDB" id="A0A9N9C647"/>
<dbReference type="EMBL" id="CAJVPQ010002311">
    <property type="protein sequence ID" value="CAG8592109.1"/>
    <property type="molecule type" value="Genomic_DNA"/>
</dbReference>
<evidence type="ECO:0000256" key="7">
    <source>
        <dbReference type="ARBA" id="ARBA00023065"/>
    </source>
</evidence>
<feature type="region of interest" description="Disordered" evidence="9">
    <location>
        <begin position="1"/>
        <end position="46"/>
    </location>
</feature>
<feature type="transmembrane region" description="Helical" evidence="10">
    <location>
        <begin position="226"/>
        <end position="251"/>
    </location>
</feature>
<feature type="transmembrane region" description="Helical" evidence="10">
    <location>
        <begin position="421"/>
        <end position="443"/>
    </location>
</feature>
<keyword evidence="4 10" id="KW-0812">Transmembrane</keyword>
<feature type="domain" description="SLC41A/MgtE integral membrane" evidence="11">
    <location>
        <begin position="147"/>
        <end position="283"/>
    </location>
</feature>
<feature type="domain" description="SLC41A/MgtE integral membrane" evidence="11">
    <location>
        <begin position="359"/>
        <end position="480"/>
    </location>
</feature>
<evidence type="ECO:0000313" key="12">
    <source>
        <dbReference type="EMBL" id="CAG8592109.1"/>
    </source>
</evidence>
<evidence type="ECO:0000256" key="9">
    <source>
        <dbReference type="SAM" id="MobiDB-lite"/>
    </source>
</evidence>
<feature type="transmembrane region" description="Helical" evidence="10">
    <location>
        <begin position="394"/>
        <end position="414"/>
    </location>
</feature>
<feature type="transmembrane region" description="Helical" evidence="10">
    <location>
        <begin position="110"/>
        <end position="131"/>
    </location>
</feature>
<dbReference type="Gene3D" id="1.10.357.20">
    <property type="entry name" value="SLC41 divalent cation transporters, integral membrane domain"/>
    <property type="match status" value="2"/>
</dbReference>
<keyword evidence="13" id="KW-1185">Reference proteome</keyword>
<dbReference type="PANTHER" id="PTHR16228">
    <property type="entry name" value="DIVALENT CATION TRANSPORTER SOLUTE CARRIER FAMILY 41"/>
    <property type="match status" value="1"/>
</dbReference>
<feature type="transmembrane region" description="Helical" evidence="10">
    <location>
        <begin position="182"/>
        <end position="205"/>
    </location>
</feature>
<dbReference type="Pfam" id="PF01769">
    <property type="entry name" value="MgtE"/>
    <property type="match status" value="2"/>
</dbReference>
<name>A0A9N9C647_9GLOM</name>
<dbReference type="PANTHER" id="PTHR16228:SF7">
    <property type="entry name" value="SLC41A_MGTE INTEGRAL MEMBRANE DOMAIN-CONTAINING PROTEIN"/>
    <property type="match status" value="1"/>
</dbReference>
<evidence type="ECO:0000256" key="1">
    <source>
        <dbReference type="ARBA" id="ARBA00004141"/>
    </source>
</evidence>
<reference evidence="12" key="1">
    <citation type="submission" date="2021-06" db="EMBL/GenBank/DDBJ databases">
        <authorList>
            <person name="Kallberg Y."/>
            <person name="Tangrot J."/>
            <person name="Rosling A."/>
        </authorList>
    </citation>
    <scope>NUCLEOTIDE SEQUENCE</scope>
    <source>
        <strain evidence="12">UK204</strain>
    </source>
</reference>
<protein>
    <submittedName>
        <fullName evidence="12">12578_t:CDS:1</fullName>
    </submittedName>
</protein>
<feature type="transmembrane region" description="Helical" evidence="10">
    <location>
        <begin position="352"/>
        <end position="374"/>
    </location>
</feature>
<feature type="non-terminal residue" evidence="12">
    <location>
        <position position="501"/>
    </location>
</feature>
<keyword evidence="6 10" id="KW-1133">Transmembrane helix</keyword>
<sequence>LEKVSFDSDLEKRLPVENVNDSGSLSSRTSSEPRNSENNESSQRLLVSSSTIASAMFERIRSTQKPKKNEYVEVYTGDEDSDSESVGKAKKQKMFDINDLNDEYSLAFEAIPPLLVAVAGLMFAGWLLDVVQYWPVFIRVKELFILVPVLLNLKGNLEMNLASRLSTSANLGELDKPNARYALVWGNLAVLQVQSLIVGAVAGLFSFIEGVMFHSDHVSTYDESMLVIVSSMICAALSSMILGTFMCGLIILCRRLRINPDNIACPMASSLGDLLTLIILATCGEILLQHLRTSFSTVTFLILIICIPLWVQFVWSNHYVHDLLVNGWSPLFMAMVIASMAGLVLERYIERYNGLALLTPVLNGIAGNLGSIYASRISTRLHSGEEEDYRLSEFTLFLIHIPIEIVFLIFAWWFNVGHVNLTWSFAVTYLLVSIICVMFTLNLSKRLTLWLWQNKYDPDNYSLPYITAIVDVVGTGLLVLSYWVLSEMGLHVENHINHHNI</sequence>